<dbReference type="PANTHER" id="PTHR30212">
    <property type="entry name" value="PROTEIN YIIM"/>
    <property type="match status" value="1"/>
</dbReference>
<proteinExistence type="predicted"/>
<dbReference type="GO" id="GO:0003824">
    <property type="term" value="F:catalytic activity"/>
    <property type="evidence" value="ECO:0007669"/>
    <property type="project" value="InterPro"/>
</dbReference>
<protein>
    <submittedName>
        <fullName evidence="2">MOSC domain-containing protein YiiM</fullName>
    </submittedName>
</protein>
<gene>
    <name evidence="2" type="ORF">SAMN06297468_0101</name>
</gene>
<dbReference type="Proteomes" id="UP000194420">
    <property type="component" value="Unassembled WGS sequence"/>
</dbReference>
<dbReference type="AlphaFoldDB" id="A0A1Y6E5L0"/>
<keyword evidence="3" id="KW-1185">Reference proteome</keyword>
<dbReference type="Pfam" id="PF03473">
    <property type="entry name" value="MOSC"/>
    <property type="match status" value="1"/>
</dbReference>
<organism evidence="2 3">
    <name type="scientific">Altererythrobacter xiamenensis</name>
    <dbReference type="NCBI Taxonomy" id="1316679"/>
    <lineage>
        <taxon>Bacteria</taxon>
        <taxon>Pseudomonadati</taxon>
        <taxon>Pseudomonadota</taxon>
        <taxon>Alphaproteobacteria</taxon>
        <taxon>Sphingomonadales</taxon>
        <taxon>Erythrobacteraceae</taxon>
        <taxon>Altererythrobacter</taxon>
    </lineage>
</organism>
<dbReference type="InterPro" id="IPR052353">
    <property type="entry name" value="Benzoxazolinone_Detox_Enz"/>
</dbReference>
<dbReference type="Gene3D" id="2.40.33.20">
    <property type="entry name" value="PK beta-barrel domain-like"/>
    <property type="match status" value="1"/>
</dbReference>
<dbReference type="SUPFAM" id="SSF50800">
    <property type="entry name" value="PK beta-barrel domain-like"/>
    <property type="match status" value="1"/>
</dbReference>
<evidence type="ECO:0000313" key="2">
    <source>
        <dbReference type="EMBL" id="SMQ58036.1"/>
    </source>
</evidence>
<dbReference type="InterPro" id="IPR011037">
    <property type="entry name" value="Pyrv_Knase-like_insert_dom_sf"/>
</dbReference>
<dbReference type="EMBL" id="FXWG01000001">
    <property type="protein sequence ID" value="SMQ58036.1"/>
    <property type="molecule type" value="Genomic_DNA"/>
</dbReference>
<evidence type="ECO:0000313" key="3">
    <source>
        <dbReference type="Proteomes" id="UP000194420"/>
    </source>
</evidence>
<dbReference type="PANTHER" id="PTHR30212:SF2">
    <property type="entry name" value="PROTEIN YIIM"/>
    <property type="match status" value="1"/>
</dbReference>
<feature type="domain" description="MOSC" evidence="1">
    <location>
        <begin position="27"/>
        <end position="164"/>
    </location>
</feature>
<dbReference type="GO" id="GO:0030170">
    <property type="term" value="F:pyridoxal phosphate binding"/>
    <property type="evidence" value="ECO:0007669"/>
    <property type="project" value="InterPro"/>
</dbReference>
<evidence type="ECO:0000259" key="1">
    <source>
        <dbReference type="PROSITE" id="PS51340"/>
    </source>
</evidence>
<reference evidence="3" key="1">
    <citation type="submission" date="2017-04" db="EMBL/GenBank/DDBJ databases">
        <authorList>
            <person name="Varghese N."/>
            <person name="Submissions S."/>
        </authorList>
    </citation>
    <scope>NUCLEOTIDE SEQUENCE [LARGE SCALE GENOMIC DNA]</scope>
</reference>
<name>A0A1Y6E5L0_9SPHN</name>
<accession>A0A1Y6E5L0</accession>
<dbReference type="PROSITE" id="PS51340">
    <property type="entry name" value="MOSC"/>
    <property type="match status" value="1"/>
</dbReference>
<dbReference type="GO" id="GO:0030151">
    <property type="term" value="F:molybdenum ion binding"/>
    <property type="evidence" value="ECO:0007669"/>
    <property type="project" value="InterPro"/>
</dbReference>
<dbReference type="InterPro" id="IPR005302">
    <property type="entry name" value="MoCF_Sase_C"/>
</dbReference>
<dbReference type="OrthoDB" id="9786134at2"/>
<sequence>MKLQVAAICAGAASTLPSGKSSGIHKQPLEGPVMIGVRGIETDEQVDRKHHGYPAMALHHFPQEHYDWLRYHFGQLNRLGGAGSMGENIATTGLTEHDVHIGDRFRLGSALIEVTQPRQPCSTIEQHLEAKGMVKAIVSAARPGWFYRVLEPGMAQAGDHLERVETGDMRWSVARAFLSVYGANRAPDAELEQLAAVPRVSDRLVLDIRKRLSR</sequence>